<sequence length="77" mass="9107">MALLHEVDLAKHRRLVLVPGAYNNTLPRGIERVVNSIRAEIEQRGSDPLRKHHDRDRPHLQELLCRQRKNEIEDEVR</sequence>
<dbReference type="AlphaFoldDB" id="A0A645F4R7"/>
<accession>A0A645F4R7</accession>
<gene>
    <name evidence="2" type="ORF">SDC9_154875</name>
</gene>
<protein>
    <submittedName>
        <fullName evidence="2">Uncharacterized protein</fullName>
    </submittedName>
</protein>
<feature type="region of interest" description="Disordered" evidence="1">
    <location>
        <begin position="42"/>
        <end position="64"/>
    </location>
</feature>
<reference evidence="2" key="1">
    <citation type="submission" date="2019-08" db="EMBL/GenBank/DDBJ databases">
        <authorList>
            <person name="Kucharzyk K."/>
            <person name="Murdoch R.W."/>
            <person name="Higgins S."/>
            <person name="Loffler F."/>
        </authorList>
    </citation>
    <scope>NUCLEOTIDE SEQUENCE</scope>
</reference>
<organism evidence="2">
    <name type="scientific">bioreactor metagenome</name>
    <dbReference type="NCBI Taxonomy" id="1076179"/>
    <lineage>
        <taxon>unclassified sequences</taxon>
        <taxon>metagenomes</taxon>
        <taxon>ecological metagenomes</taxon>
    </lineage>
</organism>
<evidence type="ECO:0000313" key="2">
    <source>
        <dbReference type="EMBL" id="MPN07604.1"/>
    </source>
</evidence>
<feature type="compositionally biased region" description="Basic and acidic residues" evidence="1">
    <location>
        <begin position="42"/>
        <end position="60"/>
    </location>
</feature>
<proteinExistence type="predicted"/>
<comment type="caution">
    <text evidence="2">The sequence shown here is derived from an EMBL/GenBank/DDBJ whole genome shotgun (WGS) entry which is preliminary data.</text>
</comment>
<dbReference type="EMBL" id="VSSQ01053590">
    <property type="protein sequence ID" value="MPN07604.1"/>
    <property type="molecule type" value="Genomic_DNA"/>
</dbReference>
<evidence type="ECO:0000256" key="1">
    <source>
        <dbReference type="SAM" id="MobiDB-lite"/>
    </source>
</evidence>
<name>A0A645F4R7_9ZZZZ</name>